<reference evidence="3 4" key="1">
    <citation type="submission" date="2018-05" db="EMBL/GenBank/DDBJ databases">
        <title>Genome sequencing and assembly of the regulated plant pathogen Lachnellula willkommii and related sister species for the development of diagnostic species identification markers.</title>
        <authorList>
            <person name="Giroux E."/>
            <person name="Bilodeau G."/>
        </authorList>
    </citation>
    <scope>NUCLEOTIDE SEQUENCE [LARGE SCALE GENOMIC DNA]</scope>
    <source>
        <strain evidence="3 4">CBS 268.59</strain>
    </source>
</reference>
<dbReference type="InterPro" id="IPR036361">
    <property type="entry name" value="SAP_dom_sf"/>
</dbReference>
<dbReference type="SUPFAM" id="SSF68906">
    <property type="entry name" value="SAP domain"/>
    <property type="match status" value="1"/>
</dbReference>
<keyword evidence="4" id="KW-1185">Reference proteome</keyword>
<evidence type="ECO:0000256" key="1">
    <source>
        <dbReference type="SAM" id="MobiDB-lite"/>
    </source>
</evidence>
<name>A0A8T9BTI7_9HELO</name>
<sequence>MSRVTPPVTKFTQAVRRISSTANASRPSELLSRNAYLPRPKSDLKDECTRRLLKTSGSKVELVERLATSDLINKQGFHTRTRPVTTPVRTIPMMQGFRSSAPVQAARDTSTIDFFTFPTPPAPEPLNPFSKLRVPLLPDNYSPDRSASSGHAVEALDEAVPRPEISIMASHPENVAPATISEVVGNDGLDVDIGQLTAGFSNTLAELQEPGVLKELWSGFVDDVLGAKGPKLAV</sequence>
<feature type="domain" description="SAP" evidence="2">
    <location>
        <begin position="41"/>
        <end position="67"/>
    </location>
</feature>
<evidence type="ECO:0000313" key="3">
    <source>
        <dbReference type="EMBL" id="TVY55257.1"/>
    </source>
</evidence>
<accession>A0A8T9BTI7</accession>
<proteinExistence type="predicted"/>
<evidence type="ECO:0000259" key="2">
    <source>
        <dbReference type="Pfam" id="PF02037"/>
    </source>
</evidence>
<dbReference type="AlphaFoldDB" id="A0A8T9BTI7"/>
<dbReference type="Gene3D" id="1.10.720.30">
    <property type="entry name" value="SAP domain"/>
    <property type="match status" value="1"/>
</dbReference>
<dbReference type="Proteomes" id="UP000469558">
    <property type="component" value="Unassembled WGS sequence"/>
</dbReference>
<gene>
    <name evidence="3" type="ORF">LSUE1_G010053</name>
</gene>
<evidence type="ECO:0000313" key="4">
    <source>
        <dbReference type="Proteomes" id="UP000469558"/>
    </source>
</evidence>
<dbReference type="Pfam" id="PF02037">
    <property type="entry name" value="SAP"/>
    <property type="match status" value="1"/>
</dbReference>
<feature type="region of interest" description="Disordered" evidence="1">
    <location>
        <begin position="1"/>
        <end position="27"/>
    </location>
</feature>
<comment type="caution">
    <text evidence="3">The sequence shown here is derived from an EMBL/GenBank/DDBJ whole genome shotgun (WGS) entry which is preliminary data.</text>
</comment>
<dbReference type="OrthoDB" id="3993201at2759"/>
<organism evidence="3 4">
    <name type="scientific">Lachnellula suecica</name>
    <dbReference type="NCBI Taxonomy" id="602035"/>
    <lineage>
        <taxon>Eukaryota</taxon>
        <taxon>Fungi</taxon>
        <taxon>Dikarya</taxon>
        <taxon>Ascomycota</taxon>
        <taxon>Pezizomycotina</taxon>
        <taxon>Leotiomycetes</taxon>
        <taxon>Helotiales</taxon>
        <taxon>Lachnaceae</taxon>
        <taxon>Lachnellula</taxon>
    </lineage>
</organism>
<dbReference type="EMBL" id="QGMK01002920">
    <property type="protein sequence ID" value="TVY55257.1"/>
    <property type="molecule type" value="Genomic_DNA"/>
</dbReference>
<dbReference type="InterPro" id="IPR003034">
    <property type="entry name" value="SAP_dom"/>
</dbReference>
<protein>
    <recommendedName>
        <fullName evidence="2">SAP domain-containing protein</fullName>
    </recommendedName>
</protein>